<evidence type="ECO:0000259" key="1">
    <source>
        <dbReference type="PROSITE" id="PS50172"/>
    </source>
</evidence>
<dbReference type="PROSITE" id="PS51257">
    <property type="entry name" value="PROKAR_LIPOPROTEIN"/>
    <property type="match status" value="1"/>
</dbReference>
<sequence>MRPVPSCSRPTARRLAAGLALVGVLLGSLTGCGGGSSGSTEAPITSDAEAVRFLDQATFGATEADIAHVRRIGAGAWIDEQLAMPATSARAFWQGLHAANLALDPTAVSRSEVQFTFWRNAVTAPDQLRQRVAWALSQIFVVSAADSNVGEQPRGVMAYHDLLATAGLGSYRELLRQVTLSPVMGAYLSHLRNQKDDPATGRVPDENYAREVMQLFSIGLVELNPDGSPRRNGSAAIETYGAADVSGLARVFTGWSLACGDQANACFFGWSTANAPDPDRWIQPMTPYARFHSSAEKTFLGLSVADQGSNPDPSASLNRALDRLAGHPNVAPFIGRQLIQRLVTSHPSPAYVARVSGAFHASGGHLGAVVKAVLLDPEARRAPAADEVERGRLREPVLRLARLLRTFGARSVSGAWRIGNTDDPATSLGQSPWRSPSVFNFYRPGYVPPNSRAGARGLTVPEMQISHETSVAGYANHLRSVLQNNGVGDVPAGQTLRDVQLGLETEVGRAEQPSALVGWVDTRLFGGAMPAELREEIVAAVASVNVPALTATNADARQNALRNRLRLAIYLAMVSPEWLVQA</sequence>
<reference evidence="2 3" key="1">
    <citation type="submission" date="2023-08" db="EMBL/GenBank/DDBJ databases">
        <authorList>
            <person name="Roldan D.M."/>
            <person name="Menes R.J."/>
        </authorList>
    </citation>
    <scope>NUCLEOTIDE SEQUENCE [LARGE SCALE GENOMIC DNA]</scope>
    <source>
        <strain evidence="2 3">CCM 2812</strain>
    </source>
</reference>
<dbReference type="PANTHER" id="PTHR43737:SF1">
    <property type="entry name" value="DUF1501 DOMAIN-CONTAINING PROTEIN"/>
    <property type="match status" value="1"/>
</dbReference>
<comment type="caution">
    <text evidence="2">The sequence shown here is derived from an EMBL/GenBank/DDBJ whole genome shotgun (WGS) entry which is preliminary data.</text>
</comment>
<proteinExistence type="predicted"/>
<dbReference type="EMBL" id="JAUZEE010000003">
    <property type="protein sequence ID" value="MDP4300507.1"/>
    <property type="molecule type" value="Genomic_DNA"/>
</dbReference>
<evidence type="ECO:0000313" key="2">
    <source>
        <dbReference type="EMBL" id="MDP4300507.1"/>
    </source>
</evidence>
<gene>
    <name evidence="2" type="ORF">Q8X39_07655</name>
</gene>
<dbReference type="InterPro" id="IPR014917">
    <property type="entry name" value="DUF1800"/>
</dbReference>
<dbReference type="PROSITE" id="PS50172">
    <property type="entry name" value="BRCT"/>
    <property type="match status" value="1"/>
</dbReference>
<dbReference type="Proteomes" id="UP001235760">
    <property type="component" value="Unassembled WGS sequence"/>
</dbReference>
<feature type="domain" description="BRCT" evidence="1">
    <location>
        <begin position="523"/>
        <end position="582"/>
    </location>
</feature>
<dbReference type="PANTHER" id="PTHR43737">
    <property type="entry name" value="BLL7424 PROTEIN"/>
    <property type="match status" value="1"/>
</dbReference>
<accession>A0ABT9G210</accession>
<evidence type="ECO:0000313" key="3">
    <source>
        <dbReference type="Proteomes" id="UP001235760"/>
    </source>
</evidence>
<dbReference type="InterPro" id="IPR001357">
    <property type="entry name" value="BRCT_dom"/>
</dbReference>
<dbReference type="RefSeq" id="WP_305749057.1">
    <property type="nucleotide sequence ID" value="NZ_JAUZEE010000003.1"/>
</dbReference>
<organism evidence="2 3">
    <name type="scientific">Leptothrix discophora</name>
    <dbReference type="NCBI Taxonomy" id="89"/>
    <lineage>
        <taxon>Bacteria</taxon>
        <taxon>Pseudomonadati</taxon>
        <taxon>Pseudomonadota</taxon>
        <taxon>Betaproteobacteria</taxon>
        <taxon>Burkholderiales</taxon>
        <taxon>Sphaerotilaceae</taxon>
        <taxon>Leptothrix</taxon>
    </lineage>
</organism>
<keyword evidence="3" id="KW-1185">Reference proteome</keyword>
<dbReference type="Pfam" id="PF08811">
    <property type="entry name" value="DUF1800"/>
    <property type="match status" value="1"/>
</dbReference>
<protein>
    <submittedName>
        <fullName evidence="2">DUF1800 domain-containing protein</fullName>
    </submittedName>
</protein>
<name>A0ABT9G210_LEPDI</name>